<proteinExistence type="predicted"/>
<comment type="subcellular location">
    <subcellularLocation>
        <location evidence="1">Membrane</location>
        <topology evidence="1">Multi-pass membrane protein</topology>
    </subcellularLocation>
</comment>
<evidence type="ECO:0000256" key="3">
    <source>
        <dbReference type="ARBA" id="ARBA00022989"/>
    </source>
</evidence>
<protein>
    <submittedName>
        <fullName evidence="6">Uncharacterized protein</fullName>
    </submittedName>
</protein>
<feature type="transmembrane region" description="Helical" evidence="5">
    <location>
        <begin position="333"/>
        <end position="355"/>
    </location>
</feature>
<keyword evidence="7" id="KW-1185">Reference proteome</keyword>
<dbReference type="Gene3D" id="1.20.58.340">
    <property type="entry name" value="Magnesium transport protein CorA, transmembrane region"/>
    <property type="match status" value="1"/>
</dbReference>
<accession>A0ABR4ETQ9</accession>
<evidence type="ECO:0000313" key="6">
    <source>
        <dbReference type="EMBL" id="KAL2285827.1"/>
    </source>
</evidence>
<comment type="caution">
    <text evidence="6">The sequence shown here is derived from an EMBL/GenBank/DDBJ whole genome shotgun (WGS) entry which is preliminary data.</text>
</comment>
<feature type="transmembrane region" description="Helical" evidence="5">
    <location>
        <begin position="370"/>
        <end position="391"/>
    </location>
</feature>
<reference evidence="6 7" key="1">
    <citation type="submission" date="2024-03" db="EMBL/GenBank/DDBJ databases">
        <title>A high-quality draft genome sequence of Diaporthe vaccinii, a causative agent of upright dieback and viscid rot disease in cranberry plants.</title>
        <authorList>
            <person name="Sarrasin M."/>
            <person name="Lang B.F."/>
            <person name="Burger G."/>
        </authorList>
    </citation>
    <scope>NUCLEOTIDE SEQUENCE [LARGE SCALE GENOMIC DNA]</scope>
    <source>
        <strain evidence="6 7">IS7</strain>
    </source>
</reference>
<sequence length="415" mass="47836">MARLCPKTCPPLELAWRKRGDPAWRESRVNLDHQDLTKTDHVHGLVCADVDILLIIIAEADKISKCPICREYFSRTFEIPDIWWEWFCRSLNGYFGVEETQDRAGNTTGYNTWSYFETKFYYGDTKSYLWHKLNVFSRWIPSTETTTLIVFDPPAPIKAKLPSPLIKVPQHGRLGDPFWIYESLLEEILHLQDQSVWMIRDQVRATEKNRALVTRPNPDYGHLHEIARHAIHVSESLDATVKTVESILRRHTDYVTGAIDADKSLRRASKQLRNRLLFLEHMLVSLKYRSASNQARLQNEIQLSFNIVAQSDARTSVEIGRAAQKDSAAMKTVAFLTLTFLPATFISAIFSMSFFNFDAGEGIWAVSDKIWIYWVVSIPVTSITILLWFFWHRVFPPKLVGNWGVRSIGSFPRGV</sequence>
<dbReference type="EMBL" id="JBAWTH010000028">
    <property type="protein sequence ID" value="KAL2285827.1"/>
    <property type="molecule type" value="Genomic_DNA"/>
</dbReference>
<dbReference type="SUPFAM" id="SSF144083">
    <property type="entry name" value="Magnesium transport protein CorA, transmembrane region"/>
    <property type="match status" value="1"/>
</dbReference>
<dbReference type="InterPro" id="IPR045863">
    <property type="entry name" value="CorA_TM1_TM2"/>
</dbReference>
<name>A0ABR4ETQ9_9PEZI</name>
<keyword evidence="2 5" id="KW-0812">Transmembrane</keyword>
<evidence type="ECO:0000256" key="4">
    <source>
        <dbReference type="ARBA" id="ARBA00023136"/>
    </source>
</evidence>
<keyword evidence="3 5" id="KW-1133">Transmembrane helix</keyword>
<evidence type="ECO:0000256" key="2">
    <source>
        <dbReference type="ARBA" id="ARBA00022692"/>
    </source>
</evidence>
<organism evidence="6 7">
    <name type="scientific">Diaporthe vaccinii</name>
    <dbReference type="NCBI Taxonomy" id="105482"/>
    <lineage>
        <taxon>Eukaryota</taxon>
        <taxon>Fungi</taxon>
        <taxon>Dikarya</taxon>
        <taxon>Ascomycota</taxon>
        <taxon>Pezizomycotina</taxon>
        <taxon>Sordariomycetes</taxon>
        <taxon>Sordariomycetidae</taxon>
        <taxon>Diaporthales</taxon>
        <taxon>Diaporthaceae</taxon>
        <taxon>Diaporthe</taxon>
        <taxon>Diaporthe eres species complex</taxon>
    </lineage>
</organism>
<dbReference type="Proteomes" id="UP001600888">
    <property type="component" value="Unassembled WGS sequence"/>
</dbReference>
<evidence type="ECO:0000256" key="1">
    <source>
        <dbReference type="ARBA" id="ARBA00004141"/>
    </source>
</evidence>
<keyword evidence="4 5" id="KW-0472">Membrane</keyword>
<evidence type="ECO:0000256" key="5">
    <source>
        <dbReference type="SAM" id="Phobius"/>
    </source>
</evidence>
<gene>
    <name evidence="6" type="ORF">FJTKL_07540</name>
</gene>
<evidence type="ECO:0000313" key="7">
    <source>
        <dbReference type="Proteomes" id="UP001600888"/>
    </source>
</evidence>